<dbReference type="GO" id="GO:0048018">
    <property type="term" value="F:receptor ligand activity"/>
    <property type="evidence" value="ECO:0007669"/>
    <property type="project" value="TreeGrafter"/>
</dbReference>
<keyword evidence="4" id="KW-1185">Reference proteome</keyword>
<evidence type="ECO:0000256" key="1">
    <source>
        <dbReference type="ARBA" id="ARBA00006101"/>
    </source>
</evidence>
<proteinExistence type="inferred from homology"/>
<evidence type="ECO:0000313" key="4">
    <source>
        <dbReference type="Proteomes" id="UP001214576"/>
    </source>
</evidence>
<keyword evidence="2" id="KW-0732">Signal</keyword>
<dbReference type="InterPro" id="IPR020350">
    <property type="entry name" value="Chemokine-like_TAFA"/>
</dbReference>
<evidence type="ECO:0000313" key="3">
    <source>
        <dbReference type="EMBL" id="KAI4549164.1"/>
    </source>
</evidence>
<dbReference type="AlphaFoldDB" id="A0AAD4UQ76"/>
<sequence length="207" mass="22433">MATHSSTLAWKIPWTEEPVPVKQGTCEVIATHRCCNRNHIEERSQTVKCSCFSGQVAGTTRAKPSCVDALRYFWFSRHADVLSGIFGVWRGHVLLLITGTVSCAGLEPIITHNDFTELSPGKAQRVNAWVSTSVLEKLVCGLSAAAVEPLPAPGITAKSVYPELRTQVASGNLHLPTFLSCTGLGSRRDAILPLFTYTNPTVQGQLT</sequence>
<comment type="similarity">
    <text evidence="1">Belongs to the TAFA family.</text>
</comment>
<dbReference type="InterPro" id="IPR051743">
    <property type="entry name" value="TAFA_chemokine-like"/>
</dbReference>
<dbReference type="PANTHER" id="PTHR31770:SF3">
    <property type="entry name" value="CHEMOKINE-LIKE PROTEIN TAFA-3"/>
    <property type="match status" value="1"/>
</dbReference>
<dbReference type="GO" id="GO:0005615">
    <property type="term" value="C:extracellular space"/>
    <property type="evidence" value="ECO:0007669"/>
    <property type="project" value="TreeGrafter"/>
</dbReference>
<dbReference type="EMBL" id="JAKZEL010000001">
    <property type="protein sequence ID" value="KAI4549164.1"/>
    <property type="molecule type" value="Genomic_DNA"/>
</dbReference>
<dbReference type="GO" id="GO:1903979">
    <property type="term" value="P:negative regulation of microglial cell activation"/>
    <property type="evidence" value="ECO:0007669"/>
    <property type="project" value="TreeGrafter"/>
</dbReference>
<comment type="caution">
    <text evidence="3">The sequence shown here is derived from an EMBL/GenBank/DDBJ whole genome shotgun (WGS) entry which is preliminary data.</text>
</comment>
<evidence type="ECO:0000256" key="2">
    <source>
        <dbReference type="ARBA" id="ARBA00022729"/>
    </source>
</evidence>
<dbReference type="PANTHER" id="PTHR31770">
    <property type="entry name" value="CHEMOKINE-LIKE PROTEIN TAFA FAMILY MEMBER"/>
    <property type="match status" value="1"/>
</dbReference>
<organism evidence="3 4">
    <name type="scientific">Ovis ammon polii</name>
    <dbReference type="NCBI Taxonomy" id="230172"/>
    <lineage>
        <taxon>Eukaryota</taxon>
        <taxon>Metazoa</taxon>
        <taxon>Chordata</taxon>
        <taxon>Craniata</taxon>
        <taxon>Vertebrata</taxon>
        <taxon>Euteleostomi</taxon>
        <taxon>Mammalia</taxon>
        <taxon>Eutheria</taxon>
        <taxon>Laurasiatheria</taxon>
        <taxon>Artiodactyla</taxon>
        <taxon>Ruminantia</taxon>
        <taxon>Pecora</taxon>
        <taxon>Bovidae</taxon>
        <taxon>Caprinae</taxon>
        <taxon>Ovis</taxon>
    </lineage>
</organism>
<gene>
    <name evidence="3" type="ORF">MG293_001494</name>
</gene>
<reference evidence="3" key="1">
    <citation type="submission" date="2022-03" db="EMBL/GenBank/DDBJ databases">
        <title>Genomic analyses of argali, domestic sheep and their hybrids provide insights into chromosomal evolution, heterosis and genetic basis of agronomic traits.</title>
        <authorList>
            <person name="Li M."/>
        </authorList>
    </citation>
    <scope>NUCLEOTIDE SEQUENCE</scope>
    <source>
        <strain evidence="3">CAU-MHL-2022a</strain>
        <tissue evidence="3">Skin</tissue>
    </source>
</reference>
<dbReference type="Pfam" id="PF12020">
    <property type="entry name" value="TAFA"/>
    <property type="match status" value="1"/>
</dbReference>
<dbReference type="GO" id="GO:1903980">
    <property type="term" value="P:positive regulation of microglial cell activation"/>
    <property type="evidence" value="ECO:0007669"/>
    <property type="project" value="TreeGrafter"/>
</dbReference>
<name>A0AAD4UQ76_OVIAM</name>
<accession>A0AAD4UQ76</accession>
<dbReference type="Proteomes" id="UP001214576">
    <property type="component" value="Unassembled WGS sequence"/>
</dbReference>
<protein>
    <submittedName>
        <fullName evidence="3">Uncharacterized protein</fullName>
    </submittedName>
</protein>